<dbReference type="Pfam" id="PF00126">
    <property type="entry name" value="HTH_1"/>
    <property type="match status" value="1"/>
</dbReference>
<evidence type="ECO:0000313" key="3">
    <source>
        <dbReference type="Proteomes" id="UP000076964"/>
    </source>
</evidence>
<dbReference type="OrthoDB" id="9800709at2"/>
<accession>A0A177E4A4</accession>
<evidence type="ECO:0000313" key="2">
    <source>
        <dbReference type="EMBL" id="OAG26797.1"/>
    </source>
</evidence>
<dbReference type="EMBL" id="LSFI01000064">
    <property type="protein sequence ID" value="OAG26797.1"/>
    <property type="molecule type" value="Genomic_DNA"/>
</dbReference>
<dbReference type="InterPro" id="IPR036388">
    <property type="entry name" value="WH-like_DNA-bd_sf"/>
</dbReference>
<dbReference type="InterPro" id="IPR036390">
    <property type="entry name" value="WH_DNA-bd_sf"/>
</dbReference>
<feature type="domain" description="HTH lysR-type" evidence="1">
    <location>
        <begin position="25"/>
        <end position="85"/>
    </location>
</feature>
<dbReference type="InterPro" id="IPR000847">
    <property type="entry name" value="LysR_HTH_N"/>
</dbReference>
<dbReference type="InterPro" id="IPR051815">
    <property type="entry name" value="Molybdate_resp_trans_reg"/>
</dbReference>
<dbReference type="Proteomes" id="UP000076964">
    <property type="component" value="Unassembled WGS sequence"/>
</dbReference>
<dbReference type="SUPFAM" id="SSF46785">
    <property type="entry name" value="Winged helix' DNA-binding domain"/>
    <property type="match status" value="1"/>
</dbReference>
<evidence type="ECO:0000259" key="1">
    <source>
        <dbReference type="Pfam" id="PF00126"/>
    </source>
</evidence>
<sequence length="119" mass="13576">MKYFLKGQIWVTTEEDKPFLGPGRIALLRKIHELGSIRAAAKALNMSYRRAWRHVESLNKNAPEPLIKTYTGGKRGGGASLTKTGITVLKLFEKIEEEFQDFLKKQTKIFQKNLTNLPD</sequence>
<proteinExistence type="predicted"/>
<gene>
    <name evidence="2" type="ORF">TH606_10410</name>
</gene>
<protein>
    <submittedName>
        <fullName evidence="2">Molybdenum transporter</fullName>
    </submittedName>
</protein>
<dbReference type="RefSeq" id="WP_068543767.1">
    <property type="nucleotide sequence ID" value="NZ_LSFI01000064.1"/>
</dbReference>
<dbReference type="GO" id="GO:0003700">
    <property type="term" value="F:DNA-binding transcription factor activity"/>
    <property type="evidence" value="ECO:0007669"/>
    <property type="project" value="InterPro"/>
</dbReference>
<name>A0A177E4A4_9BACT</name>
<dbReference type="Gene3D" id="1.10.10.10">
    <property type="entry name" value="Winged helix-like DNA-binding domain superfamily/Winged helix DNA-binding domain"/>
    <property type="match status" value="1"/>
</dbReference>
<comment type="caution">
    <text evidence="2">The sequence shown here is derived from an EMBL/GenBank/DDBJ whole genome shotgun (WGS) entry which is preliminary data.</text>
</comment>
<keyword evidence="3" id="KW-1185">Reference proteome</keyword>
<dbReference type="PANTHER" id="PTHR30432">
    <property type="entry name" value="TRANSCRIPTIONAL REGULATOR MODE"/>
    <property type="match status" value="1"/>
</dbReference>
<dbReference type="PANTHER" id="PTHR30432:SF1">
    <property type="entry name" value="DNA-BINDING TRANSCRIPTIONAL DUAL REGULATOR MODE"/>
    <property type="match status" value="1"/>
</dbReference>
<dbReference type="STRING" id="1795632.TH606_10410"/>
<dbReference type="AlphaFoldDB" id="A0A177E4A4"/>
<reference evidence="2 3" key="1">
    <citation type="submission" date="2016-02" db="EMBL/GenBank/DDBJ databases">
        <title>Draft genome sequence of Thermodesulfatator sp. S606.</title>
        <authorList>
            <person name="Lai Q."/>
            <person name="Cao J."/>
            <person name="Dupont S."/>
            <person name="Shao Z."/>
            <person name="Jebbar M."/>
            <person name="Alain K."/>
        </authorList>
    </citation>
    <scope>NUCLEOTIDE SEQUENCE [LARGE SCALE GENOMIC DNA]</scope>
    <source>
        <strain evidence="2 3">S606</strain>
    </source>
</reference>
<organism evidence="2 3">
    <name type="scientific">Thermodesulfatator autotrophicus</name>
    <dbReference type="NCBI Taxonomy" id="1795632"/>
    <lineage>
        <taxon>Bacteria</taxon>
        <taxon>Pseudomonadati</taxon>
        <taxon>Thermodesulfobacteriota</taxon>
        <taxon>Thermodesulfobacteria</taxon>
        <taxon>Thermodesulfobacteriales</taxon>
        <taxon>Thermodesulfatatoraceae</taxon>
        <taxon>Thermodesulfatator</taxon>
    </lineage>
</organism>